<accession>A0A165H4V8</accession>
<dbReference type="Proteomes" id="UP000077266">
    <property type="component" value="Unassembled WGS sequence"/>
</dbReference>
<dbReference type="AlphaFoldDB" id="A0A165H4V8"/>
<dbReference type="EMBL" id="KV426027">
    <property type="protein sequence ID" value="KZV91455.1"/>
    <property type="molecule type" value="Genomic_DNA"/>
</dbReference>
<gene>
    <name evidence="1" type="ORF">EXIGLDRAFT_769894</name>
</gene>
<sequence>MPYFLDFVGAWEFVQSVDDVSMESPVVSLIRSVLGKPYEWQLADRKVALALLRAVSYWCARLSCDIQHVSGFIDDLSAGITHLCCFLLPEEHFPVRTGTEDTAAASMDPSIIYQIVYPSTSDGIWKAMSRLDYSLDQRLEQVRLAAIATCSHAAYYWGTLLRDCFLSSVDIAGLFTHVGEVSNHTRFGQLYPPLFLIALHCIALDFAWWVEQVSVFKQVHPGCSLQERRTKWIVARITHDVLFTGPCTICVRGHPAACRWPAKVERELKHLLDEFKYKMNNPFGTEWRLSHYRPYTNLATEEICHLESALLDALISDLQENEGPDEVEWEMDHTGVKQNQQEAFELRIRQKLRAEVQMLCIGAL</sequence>
<dbReference type="InParanoid" id="A0A165H4V8"/>
<proteinExistence type="predicted"/>
<evidence type="ECO:0000313" key="1">
    <source>
        <dbReference type="EMBL" id="KZV91455.1"/>
    </source>
</evidence>
<reference evidence="1 2" key="1">
    <citation type="journal article" date="2016" name="Mol. Biol. Evol.">
        <title>Comparative Genomics of Early-Diverging Mushroom-Forming Fungi Provides Insights into the Origins of Lignocellulose Decay Capabilities.</title>
        <authorList>
            <person name="Nagy L.G."/>
            <person name="Riley R."/>
            <person name="Tritt A."/>
            <person name="Adam C."/>
            <person name="Daum C."/>
            <person name="Floudas D."/>
            <person name="Sun H."/>
            <person name="Yadav J.S."/>
            <person name="Pangilinan J."/>
            <person name="Larsson K.H."/>
            <person name="Matsuura K."/>
            <person name="Barry K."/>
            <person name="Labutti K."/>
            <person name="Kuo R."/>
            <person name="Ohm R.A."/>
            <person name="Bhattacharya S.S."/>
            <person name="Shirouzu T."/>
            <person name="Yoshinaga Y."/>
            <person name="Martin F.M."/>
            <person name="Grigoriev I.V."/>
            <person name="Hibbett D.S."/>
        </authorList>
    </citation>
    <scope>NUCLEOTIDE SEQUENCE [LARGE SCALE GENOMIC DNA]</scope>
    <source>
        <strain evidence="1 2">HHB12029</strain>
    </source>
</reference>
<evidence type="ECO:0000313" key="2">
    <source>
        <dbReference type="Proteomes" id="UP000077266"/>
    </source>
</evidence>
<keyword evidence="2" id="KW-1185">Reference proteome</keyword>
<protein>
    <submittedName>
        <fullName evidence="1">Uncharacterized protein</fullName>
    </submittedName>
</protein>
<organism evidence="1 2">
    <name type="scientific">Exidia glandulosa HHB12029</name>
    <dbReference type="NCBI Taxonomy" id="1314781"/>
    <lineage>
        <taxon>Eukaryota</taxon>
        <taxon>Fungi</taxon>
        <taxon>Dikarya</taxon>
        <taxon>Basidiomycota</taxon>
        <taxon>Agaricomycotina</taxon>
        <taxon>Agaricomycetes</taxon>
        <taxon>Auriculariales</taxon>
        <taxon>Exidiaceae</taxon>
        <taxon>Exidia</taxon>
    </lineage>
</organism>
<name>A0A165H4V8_EXIGL</name>